<dbReference type="Proteomes" id="UP000321832">
    <property type="component" value="Unassembled WGS sequence"/>
</dbReference>
<dbReference type="InterPro" id="IPR022742">
    <property type="entry name" value="Hydrolase_4"/>
</dbReference>
<organism evidence="2 3">
    <name type="scientific">Piscinibacter aquaticus</name>
    <dbReference type="NCBI Taxonomy" id="392597"/>
    <lineage>
        <taxon>Bacteria</taxon>
        <taxon>Pseudomonadati</taxon>
        <taxon>Pseudomonadota</taxon>
        <taxon>Betaproteobacteria</taxon>
        <taxon>Burkholderiales</taxon>
        <taxon>Sphaerotilaceae</taxon>
        <taxon>Piscinibacter</taxon>
    </lineage>
</organism>
<dbReference type="EMBL" id="VOPW01000001">
    <property type="protein sequence ID" value="TXC66441.1"/>
    <property type="molecule type" value="Genomic_DNA"/>
</dbReference>
<gene>
    <name evidence="2" type="ORF">FSC37_13080</name>
</gene>
<feature type="domain" description="Serine aminopeptidase S33" evidence="1">
    <location>
        <begin position="17"/>
        <end position="113"/>
    </location>
</feature>
<evidence type="ECO:0000313" key="2">
    <source>
        <dbReference type="EMBL" id="TXC66441.1"/>
    </source>
</evidence>
<dbReference type="InterPro" id="IPR029058">
    <property type="entry name" value="AB_hydrolase_fold"/>
</dbReference>
<dbReference type="Gene3D" id="3.40.50.1820">
    <property type="entry name" value="alpha/beta hydrolase"/>
    <property type="match status" value="1"/>
</dbReference>
<dbReference type="SUPFAM" id="SSF53474">
    <property type="entry name" value="alpha/beta-Hydrolases"/>
    <property type="match status" value="1"/>
</dbReference>
<accession>A0A5C6U367</accession>
<evidence type="ECO:0000259" key="1">
    <source>
        <dbReference type="Pfam" id="PF12146"/>
    </source>
</evidence>
<dbReference type="Pfam" id="PF12146">
    <property type="entry name" value="Hydrolase_4"/>
    <property type="match status" value="1"/>
</dbReference>
<protein>
    <recommendedName>
        <fullName evidence="1">Serine aminopeptidase S33 domain-containing protein</fullName>
    </recommendedName>
</protein>
<proteinExistence type="predicted"/>
<sequence>MLLCRPFGQEAIRTAPMYRVLASRLARDGVTSLVFDWHGTGDSPGEEAQQSLTGWTTDLEAADSLLRAECPGVPSWFAMGLSSHMALRAAARAPQPPRRLILWEPVVDGPTYIQALFDAHRQEVAFEYNYPWPHLLRRGSVEEPRMPGSVLGIDVGDALAGDIQRIDGLPLAPAMRRGVEIVCCAAADVLERVAGQPGASLAQMVRIDSRMNWMVSQAQGGSLVPPELLPTVTKALGR</sequence>
<name>A0A5C6U367_9BURK</name>
<reference evidence="2 3" key="1">
    <citation type="submission" date="2019-08" db="EMBL/GenBank/DDBJ databases">
        <authorList>
            <person name="Khan S.A."/>
            <person name="Jeon C.O."/>
            <person name="Jeong S.E."/>
        </authorList>
    </citation>
    <scope>NUCLEOTIDE SEQUENCE [LARGE SCALE GENOMIC DNA]</scope>
    <source>
        <strain evidence="3">IMCC1728</strain>
    </source>
</reference>
<dbReference type="AlphaFoldDB" id="A0A5C6U367"/>
<keyword evidence="3" id="KW-1185">Reference proteome</keyword>
<comment type="caution">
    <text evidence="2">The sequence shown here is derived from an EMBL/GenBank/DDBJ whole genome shotgun (WGS) entry which is preliminary data.</text>
</comment>
<evidence type="ECO:0000313" key="3">
    <source>
        <dbReference type="Proteomes" id="UP000321832"/>
    </source>
</evidence>